<feature type="region of interest" description="Disordered" evidence="1">
    <location>
        <begin position="233"/>
        <end position="260"/>
    </location>
</feature>
<keyword evidence="4" id="KW-1185">Reference proteome</keyword>
<dbReference type="EMBL" id="BFEA01000003">
    <property type="protein sequence ID" value="GBG59148.1"/>
    <property type="molecule type" value="Genomic_DNA"/>
</dbReference>
<sequence length="486" mass="55509">MCGYYRNFVKNCSTVASPLTDLTRLDTPWDWSDECEGAFKRLKHALMNHEVLMVPDPQKQFIVTTDASQYVIGAVLAQQDGKKLRPIEYMSKKTPSKKLAKSTYERELYALYKALVHWRHFLLGRRSMLPPAMDGQVDIDHIVDHRDMPVPKPLGRGRPPKPKREYRIRFRHHTDPKEDRWFTREELMETAPQVVADYEQKLKGKAPANCLADWSVALKLLRVTVDPPWRAREAGRDLGSPQEVAEELQPKMAGGSRKLPNLAEGRIPGYSGYIPSMKNHLVGNRYSESTRRAKECTDLIKAGYNPSGEKRLVDMRPQGREYLYAQVAPMSGAPRYQYDPRVCFYRVQKRRAPRYMTKFLGIVDVPSMNTVVGGPGTGPVQLLQMKSASLPEQSFKDRSIQTRRIFPEELPEVALDTRGQVPGYTGHQHAGQHLFAKSYGSTTRQLVVDVPDGDTIKKSKRFLYFRDARPIGDILTEKHRIPGYQV</sequence>
<name>A0A388JMY4_CHABU</name>
<dbReference type="Gramene" id="GBG59148">
    <property type="protein sequence ID" value="GBG59148"/>
    <property type="gene ID" value="CBR_g32165"/>
</dbReference>
<dbReference type="InterPro" id="IPR041577">
    <property type="entry name" value="RT_RNaseH_2"/>
</dbReference>
<dbReference type="OrthoDB" id="2019884at2759"/>
<dbReference type="AlphaFoldDB" id="A0A388JMY4"/>
<dbReference type="SUPFAM" id="SSF56672">
    <property type="entry name" value="DNA/RNA polymerases"/>
    <property type="match status" value="1"/>
</dbReference>
<dbReference type="Pfam" id="PF17919">
    <property type="entry name" value="RT_RNaseH_2"/>
    <property type="match status" value="1"/>
</dbReference>
<proteinExistence type="predicted"/>
<evidence type="ECO:0000259" key="2">
    <source>
        <dbReference type="Pfam" id="PF17919"/>
    </source>
</evidence>
<dbReference type="Proteomes" id="UP000265515">
    <property type="component" value="Unassembled WGS sequence"/>
</dbReference>
<protein>
    <recommendedName>
        <fullName evidence="2">Reverse transcriptase/retrotransposon-derived protein RNase H-like domain-containing protein</fullName>
    </recommendedName>
</protein>
<evidence type="ECO:0000313" key="3">
    <source>
        <dbReference type="EMBL" id="GBG59148.1"/>
    </source>
</evidence>
<feature type="domain" description="Reverse transcriptase/retrotransposon-derived protein RNase H-like" evidence="2">
    <location>
        <begin position="31"/>
        <end position="126"/>
    </location>
</feature>
<dbReference type="FunFam" id="3.30.70.270:FF:000020">
    <property type="entry name" value="Transposon Tf2-6 polyprotein-like Protein"/>
    <property type="match status" value="1"/>
</dbReference>
<dbReference type="InterPro" id="IPR043502">
    <property type="entry name" value="DNA/RNA_pol_sf"/>
</dbReference>
<reference evidence="3 4" key="1">
    <citation type="journal article" date="2018" name="Cell">
        <title>The Chara Genome: Secondary Complexity and Implications for Plant Terrestrialization.</title>
        <authorList>
            <person name="Nishiyama T."/>
            <person name="Sakayama H."/>
            <person name="Vries J.D."/>
            <person name="Buschmann H."/>
            <person name="Saint-Marcoux D."/>
            <person name="Ullrich K.K."/>
            <person name="Haas F.B."/>
            <person name="Vanderstraeten L."/>
            <person name="Becker D."/>
            <person name="Lang D."/>
            <person name="Vosolsobe S."/>
            <person name="Rombauts S."/>
            <person name="Wilhelmsson P.K.I."/>
            <person name="Janitza P."/>
            <person name="Kern R."/>
            <person name="Heyl A."/>
            <person name="Rumpler F."/>
            <person name="Villalobos L.I.A.C."/>
            <person name="Clay J.M."/>
            <person name="Skokan R."/>
            <person name="Toyoda A."/>
            <person name="Suzuki Y."/>
            <person name="Kagoshima H."/>
            <person name="Schijlen E."/>
            <person name="Tajeshwar N."/>
            <person name="Catarino B."/>
            <person name="Hetherington A.J."/>
            <person name="Saltykova A."/>
            <person name="Bonnot C."/>
            <person name="Breuninger H."/>
            <person name="Symeonidi A."/>
            <person name="Radhakrishnan G.V."/>
            <person name="Van Nieuwerburgh F."/>
            <person name="Deforce D."/>
            <person name="Chang C."/>
            <person name="Karol K.G."/>
            <person name="Hedrich R."/>
            <person name="Ulvskov P."/>
            <person name="Glockner G."/>
            <person name="Delwiche C.F."/>
            <person name="Petrasek J."/>
            <person name="Van de Peer Y."/>
            <person name="Friml J."/>
            <person name="Beilby M."/>
            <person name="Dolan L."/>
            <person name="Kohara Y."/>
            <person name="Sugano S."/>
            <person name="Fujiyama A."/>
            <person name="Delaux P.-M."/>
            <person name="Quint M."/>
            <person name="TheiBen G."/>
            <person name="Hagemann M."/>
            <person name="Harholt J."/>
            <person name="Dunand C."/>
            <person name="Zachgo S."/>
            <person name="Langdale J."/>
            <person name="Maumus F."/>
            <person name="Straeten D.V.D."/>
            <person name="Gould S.B."/>
            <person name="Rensing S.A."/>
        </authorList>
    </citation>
    <scope>NUCLEOTIDE SEQUENCE [LARGE SCALE GENOMIC DNA]</scope>
    <source>
        <strain evidence="3 4">S276</strain>
    </source>
</reference>
<gene>
    <name evidence="3" type="ORF">CBR_g32165</name>
</gene>
<evidence type="ECO:0000313" key="4">
    <source>
        <dbReference type="Proteomes" id="UP000265515"/>
    </source>
</evidence>
<organism evidence="3 4">
    <name type="scientific">Chara braunii</name>
    <name type="common">Braun's stonewort</name>
    <dbReference type="NCBI Taxonomy" id="69332"/>
    <lineage>
        <taxon>Eukaryota</taxon>
        <taxon>Viridiplantae</taxon>
        <taxon>Streptophyta</taxon>
        <taxon>Charophyceae</taxon>
        <taxon>Charales</taxon>
        <taxon>Characeae</taxon>
        <taxon>Chara</taxon>
    </lineage>
</organism>
<dbReference type="Gene3D" id="3.30.70.270">
    <property type="match status" value="1"/>
</dbReference>
<comment type="caution">
    <text evidence="3">The sequence shown here is derived from an EMBL/GenBank/DDBJ whole genome shotgun (WGS) entry which is preliminary data.</text>
</comment>
<evidence type="ECO:0000256" key="1">
    <source>
        <dbReference type="SAM" id="MobiDB-lite"/>
    </source>
</evidence>
<dbReference type="PANTHER" id="PTHR34072">
    <property type="entry name" value="ENZYMATIC POLYPROTEIN-RELATED"/>
    <property type="match status" value="1"/>
</dbReference>
<accession>A0A388JMY4</accession>
<dbReference type="InterPro" id="IPR043128">
    <property type="entry name" value="Rev_trsase/Diguanyl_cyclase"/>
</dbReference>
<dbReference type="PANTHER" id="PTHR34072:SF52">
    <property type="entry name" value="RIBONUCLEASE H"/>
    <property type="match status" value="1"/>
</dbReference>